<dbReference type="GO" id="GO:0005737">
    <property type="term" value="C:cytoplasm"/>
    <property type="evidence" value="ECO:0007669"/>
    <property type="project" value="UniProtKB-SubCell"/>
</dbReference>
<accession>A0A3A3FZC4</accession>
<comment type="catalytic activity">
    <reaction evidence="5 6">
        <text>N-terminal L-alanyl-[ribosomal protein bS18] + acetyl-CoA = N-terminal N(alpha)-acetyl-L-alanyl-[ribosomal protein bS18] + CoA + H(+)</text>
        <dbReference type="Rhea" id="RHEA:43756"/>
        <dbReference type="Rhea" id="RHEA-COMP:10676"/>
        <dbReference type="Rhea" id="RHEA-COMP:10677"/>
        <dbReference type="ChEBI" id="CHEBI:15378"/>
        <dbReference type="ChEBI" id="CHEBI:57287"/>
        <dbReference type="ChEBI" id="CHEBI:57288"/>
        <dbReference type="ChEBI" id="CHEBI:64718"/>
        <dbReference type="ChEBI" id="CHEBI:83683"/>
        <dbReference type="EC" id="2.3.1.266"/>
    </reaction>
</comment>
<organism evidence="8 9">
    <name type="scientific">Noviherbaspirillum saxi</name>
    <dbReference type="NCBI Taxonomy" id="2320863"/>
    <lineage>
        <taxon>Bacteria</taxon>
        <taxon>Pseudomonadati</taxon>
        <taxon>Pseudomonadota</taxon>
        <taxon>Betaproteobacteria</taxon>
        <taxon>Burkholderiales</taxon>
        <taxon>Oxalobacteraceae</taxon>
        <taxon>Noviherbaspirillum</taxon>
    </lineage>
</organism>
<comment type="caution">
    <text evidence="8">The sequence shown here is derived from an EMBL/GenBank/DDBJ whole genome shotgun (WGS) entry which is preliminary data.</text>
</comment>
<sequence length="142" mass="16394">MQVADMPDVLAIENDVYPHPWTRGNFLDSLYNGYDTWTLREESGQLAGYFLMMPMVDEAHLLNISVRRDLHGRGVGRMQLDKVVERAREKAMQSILLEVRPSNQRALAVYQRYGFVEIGRRKGYYPAADGTREDAIVMRFPL</sequence>
<feature type="binding site" evidence="5">
    <location>
        <position position="103"/>
    </location>
    <ligand>
        <name>acetyl-CoA</name>
        <dbReference type="ChEBI" id="CHEBI:57288"/>
    </ligand>
</feature>
<keyword evidence="9" id="KW-1185">Reference proteome</keyword>
<keyword evidence="4 5" id="KW-0012">Acyltransferase</keyword>
<evidence type="ECO:0000256" key="3">
    <source>
        <dbReference type="ARBA" id="ARBA00022679"/>
    </source>
</evidence>
<evidence type="ECO:0000259" key="7">
    <source>
        <dbReference type="PROSITE" id="PS51186"/>
    </source>
</evidence>
<feature type="domain" description="N-acetyltransferase" evidence="7">
    <location>
        <begin position="1"/>
        <end position="142"/>
    </location>
</feature>
<dbReference type="GO" id="GO:0008999">
    <property type="term" value="F:protein-N-terminal-alanine acetyltransferase activity"/>
    <property type="evidence" value="ECO:0007669"/>
    <property type="project" value="UniProtKB-UniRule"/>
</dbReference>
<feature type="active site" description="Proton acceptor" evidence="5">
    <location>
        <position position="98"/>
    </location>
</feature>
<dbReference type="OrthoDB" id="9796919at2"/>
<evidence type="ECO:0000256" key="4">
    <source>
        <dbReference type="ARBA" id="ARBA00023315"/>
    </source>
</evidence>
<evidence type="ECO:0000313" key="8">
    <source>
        <dbReference type="EMBL" id="RJG00029.1"/>
    </source>
</evidence>
<dbReference type="EMBL" id="QYUO01000001">
    <property type="protein sequence ID" value="RJG00029.1"/>
    <property type="molecule type" value="Genomic_DNA"/>
</dbReference>
<evidence type="ECO:0000256" key="2">
    <source>
        <dbReference type="ARBA" id="ARBA00022490"/>
    </source>
</evidence>
<comment type="similarity">
    <text evidence="1 5 6">Belongs to the acetyltransferase family. RimI subfamily.</text>
</comment>
<evidence type="ECO:0000256" key="1">
    <source>
        <dbReference type="ARBA" id="ARBA00005395"/>
    </source>
</evidence>
<dbReference type="PANTHER" id="PTHR43420:SF44">
    <property type="entry name" value="ACETYLTRANSFERASE YPEA"/>
    <property type="match status" value="1"/>
</dbReference>
<comment type="function">
    <text evidence="5 6">Acetylates the N-terminal alanine of ribosomal protein bS18.</text>
</comment>
<dbReference type="InterPro" id="IPR000182">
    <property type="entry name" value="GNAT_dom"/>
</dbReference>
<comment type="caution">
    <text evidence="5">Lacks conserved residue(s) required for the propagation of feature annotation.</text>
</comment>
<keyword evidence="3 5" id="KW-0808">Transferase</keyword>
<feature type="active site" description="Proton donor" evidence="5">
    <location>
        <position position="110"/>
    </location>
</feature>
<dbReference type="NCBIfam" id="TIGR01575">
    <property type="entry name" value="rimI"/>
    <property type="match status" value="1"/>
</dbReference>
<reference evidence="9" key="1">
    <citation type="submission" date="2018-09" db="EMBL/GenBank/DDBJ databases">
        <authorList>
            <person name="Zhu H."/>
        </authorList>
    </citation>
    <scope>NUCLEOTIDE SEQUENCE [LARGE SCALE GENOMIC DNA]</scope>
    <source>
        <strain evidence="9">K1R23-30</strain>
    </source>
</reference>
<dbReference type="InterPro" id="IPR043690">
    <property type="entry name" value="RimI"/>
</dbReference>
<keyword evidence="2 5" id="KW-0963">Cytoplasm</keyword>
<dbReference type="InterPro" id="IPR016181">
    <property type="entry name" value="Acyl_CoA_acyltransferase"/>
</dbReference>
<dbReference type="InterPro" id="IPR006464">
    <property type="entry name" value="AcTrfase_RimI/Ard1"/>
</dbReference>
<dbReference type="Gene3D" id="3.40.630.30">
    <property type="match status" value="1"/>
</dbReference>
<gene>
    <name evidence="5 8" type="primary">rimI</name>
    <name evidence="8" type="ORF">D3871_07935</name>
</gene>
<evidence type="ECO:0000256" key="6">
    <source>
        <dbReference type="RuleBase" id="RU363094"/>
    </source>
</evidence>
<dbReference type="InterPro" id="IPR050680">
    <property type="entry name" value="YpeA/RimI_acetyltransf"/>
</dbReference>
<dbReference type="Pfam" id="PF00583">
    <property type="entry name" value="Acetyltransf_1"/>
    <property type="match status" value="1"/>
</dbReference>
<evidence type="ECO:0000313" key="9">
    <source>
        <dbReference type="Proteomes" id="UP000265955"/>
    </source>
</evidence>
<dbReference type="SUPFAM" id="SSF55729">
    <property type="entry name" value="Acyl-CoA N-acyltransferases (Nat)"/>
    <property type="match status" value="1"/>
</dbReference>
<dbReference type="HAMAP" id="MF_02210">
    <property type="entry name" value="RimI"/>
    <property type="match status" value="1"/>
</dbReference>
<dbReference type="Proteomes" id="UP000265955">
    <property type="component" value="Unassembled WGS sequence"/>
</dbReference>
<evidence type="ECO:0000256" key="5">
    <source>
        <dbReference type="HAMAP-Rule" id="MF_02210"/>
    </source>
</evidence>
<dbReference type="PANTHER" id="PTHR43420">
    <property type="entry name" value="ACETYLTRANSFERASE"/>
    <property type="match status" value="1"/>
</dbReference>
<comment type="subcellular location">
    <subcellularLocation>
        <location evidence="5 6">Cytoplasm</location>
    </subcellularLocation>
</comment>
<dbReference type="EC" id="2.3.1.266" evidence="5 6"/>
<dbReference type="AlphaFoldDB" id="A0A3A3FZC4"/>
<name>A0A3A3FZC4_9BURK</name>
<dbReference type="CDD" id="cd04301">
    <property type="entry name" value="NAT_SF"/>
    <property type="match status" value="1"/>
</dbReference>
<proteinExistence type="inferred from homology"/>
<protein>
    <recommendedName>
        <fullName evidence="5 6">[Ribosomal protein bS18]-alanine N-acetyltransferase</fullName>
        <ecNumber evidence="5 6">2.3.1.266</ecNumber>
    </recommendedName>
</protein>
<dbReference type="PROSITE" id="PS51186">
    <property type="entry name" value="GNAT"/>
    <property type="match status" value="1"/>
</dbReference>